<evidence type="ECO:0000259" key="3">
    <source>
        <dbReference type="Pfam" id="PF07727"/>
    </source>
</evidence>
<dbReference type="OrthoDB" id="1931513at2759"/>
<dbReference type="STRING" id="4432.A0A1U8B9U8"/>
<feature type="domain" description="Reverse transcriptase Ty1/copia-type" evidence="3">
    <location>
        <begin position="128"/>
        <end position="177"/>
    </location>
</feature>
<feature type="signal peptide" evidence="2">
    <location>
        <begin position="1"/>
        <end position="20"/>
    </location>
</feature>
<dbReference type="AlphaFoldDB" id="A0A1U8B9U8"/>
<evidence type="ECO:0000313" key="4">
    <source>
        <dbReference type="Proteomes" id="UP000189703"/>
    </source>
</evidence>
<dbReference type="PANTHER" id="PTHR11439:SF500">
    <property type="entry name" value="RNA-DIRECTED DNA POLYMERASE"/>
    <property type="match status" value="1"/>
</dbReference>
<accession>A0A1U8B9U8</accession>
<dbReference type="CDD" id="cd09272">
    <property type="entry name" value="RNase_HI_RT_Ty1"/>
    <property type="match status" value="1"/>
</dbReference>
<feature type="chain" id="PRO_5010524721" evidence="2">
    <location>
        <begin position="21"/>
        <end position="381"/>
    </location>
</feature>
<dbReference type="InterPro" id="IPR043502">
    <property type="entry name" value="DNA/RNA_pol_sf"/>
</dbReference>
<dbReference type="InParanoid" id="A0A1U8B9U8"/>
<dbReference type="KEGG" id="nnu:104612285"/>
<dbReference type="Pfam" id="PF07727">
    <property type="entry name" value="RVT_2"/>
    <property type="match status" value="1"/>
</dbReference>
<evidence type="ECO:0000256" key="1">
    <source>
        <dbReference type="SAM" id="MobiDB-lite"/>
    </source>
</evidence>
<gene>
    <name evidence="5" type="primary">LOC104612285</name>
</gene>
<proteinExistence type="predicted"/>
<dbReference type="SUPFAM" id="SSF56672">
    <property type="entry name" value="DNA/RNA polymerases"/>
    <property type="match status" value="1"/>
</dbReference>
<organism evidence="4 5">
    <name type="scientific">Nelumbo nucifera</name>
    <name type="common">Sacred lotus</name>
    <dbReference type="NCBI Taxonomy" id="4432"/>
    <lineage>
        <taxon>Eukaryota</taxon>
        <taxon>Viridiplantae</taxon>
        <taxon>Streptophyta</taxon>
        <taxon>Embryophyta</taxon>
        <taxon>Tracheophyta</taxon>
        <taxon>Spermatophyta</taxon>
        <taxon>Magnoliopsida</taxon>
        <taxon>Proteales</taxon>
        <taxon>Nelumbonaceae</taxon>
        <taxon>Nelumbo</taxon>
    </lineage>
</organism>
<sequence length="381" mass="42210">MRNIFRFFIIRLTSLPPSLTLPPPVGAPSLVAASDTSSPGEVLSSPSSSQDAAPSSSTTESTDFALQPSSSLHPMTTRARHGIFKPNPRYALLASPLVESKPTCYSQAHKDPRWVLVMTDEYKALLQNKTWTLVPAPPDKNITRNKWVFKIKRKSDGSVERFKARLVAKGFSQEAGSSSSATNTLIQNLASQFSLRDLGSAYYFLGVELYRPSYGLHLSQHKYIDDLLNRAQLHDAKPLSTPMSTSARLTKSESEPLTDPTFFHSIVGALQYVTITHPEITFAVNKSSKEQPIVARSSIESKYRSLASTAVEFLWLHMLLQELGVSLSVTPLIWCGNMGAKFLANNPALHSRSKHIELDIHFIREKVATKLLDVRYIPSAD</sequence>
<dbReference type="eggNOG" id="KOG0017">
    <property type="taxonomic scope" value="Eukaryota"/>
</dbReference>
<dbReference type="PANTHER" id="PTHR11439">
    <property type="entry name" value="GAG-POL-RELATED RETROTRANSPOSON"/>
    <property type="match status" value="1"/>
</dbReference>
<keyword evidence="2" id="KW-0732">Signal</keyword>
<dbReference type="RefSeq" id="XP_010277969.1">
    <property type="nucleotide sequence ID" value="XM_010279667.1"/>
</dbReference>
<dbReference type="GeneID" id="104612285"/>
<name>A0A1U8B9U8_NELNU</name>
<dbReference type="InterPro" id="IPR013103">
    <property type="entry name" value="RVT_2"/>
</dbReference>
<reference evidence="5" key="1">
    <citation type="submission" date="2025-08" db="UniProtKB">
        <authorList>
            <consortium name="RefSeq"/>
        </authorList>
    </citation>
    <scope>IDENTIFICATION</scope>
</reference>
<keyword evidence="4" id="KW-1185">Reference proteome</keyword>
<evidence type="ECO:0000313" key="5">
    <source>
        <dbReference type="RefSeq" id="XP_010277969.1"/>
    </source>
</evidence>
<feature type="compositionally biased region" description="Low complexity" evidence="1">
    <location>
        <begin position="37"/>
        <end position="57"/>
    </location>
</feature>
<protein>
    <submittedName>
        <fullName evidence="5">Uncharacterized protein LOC104612285</fullName>
    </submittedName>
</protein>
<feature type="compositionally biased region" description="Polar residues" evidence="1">
    <location>
        <begin position="58"/>
        <end position="73"/>
    </location>
</feature>
<dbReference type="Proteomes" id="UP000189703">
    <property type="component" value="Unplaced"/>
</dbReference>
<evidence type="ECO:0000256" key="2">
    <source>
        <dbReference type="SAM" id="SignalP"/>
    </source>
</evidence>
<feature type="region of interest" description="Disordered" evidence="1">
    <location>
        <begin position="31"/>
        <end position="73"/>
    </location>
</feature>
<dbReference type="OMA" id="HISIDFH"/>